<feature type="region of interest" description="Disordered" evidence="2">
    <location>
        <begin position="1602"/>
        <end position="1623"/>
    </location>
</feature>
<feature type="region of interest" description="Disordered" evidence="2">
    <location>
        <begin position="2270"/>
        <end position="2293"/>
    </location>
</feature>
<dbReference type="SMART" id="SM00164">
    <property type="entry name" value="TBC"/>
    <property type="match status" value="1"/>
</dbReference>
<sequence length="2372" mass="267086">MSCNVMPLKKYAEISYRVKCVAVENERVFGDVYVTQQTRNLLYCADGYQFPSLYSRRKRNLIHRPWKGPDFMELNRKKQVRRASCVPEKVEGKCLKRSKSVGDAWDVMENDCKNTNNVEDKSDIYRPKTYPSPLPNPPEMKKGAVSSLVDQLLLEIYGMPDGDRRRSDSDSTASSLRIRPQHQHLQKARLLWKNEHELRVLVLNLRDHINHTGEILVRQLRRKDYLTTKCEKLCAIITAHLQAVSQKRVEDTKMRFSLTPQPGESGFIQWLDAMKMVARLPGGIPPEFRRKLWLTLAERHLEQRGVDWKQAEKICFNEWSNPDDEELGIQIVKDLHRTGCSLFCGAAGRDNQAVLRRVLLGFARWNKSVGYCQGLNVLAALVLQVMDRAESAAVKVMIYLIEGVLPEGYFADNLRGLSVDMAVFRDLLRARLPKLSKHLEALQNDAKDKATGSSYEPPLTNVFTMQWFLTLFCHCLPQEAVLRVWDLIFLEGDEILLRTALAIWEGLSDRIMTVTSADEFYSIMGVLTREMLEFTDTNNLIKNIVSMGPLHGVTGLREKHRYNITPWARKLSDDDDSDTEEDERLAVAAAMFSMAQRLKKDRIPQTIGALQAMAPSSDRERLALDISTLKQQYAKLRERQRQAHIILSAACARQTMVPPPTSQAMNHLLVGKSALVSGKNRPLSLPSGAATTKTRPTTLNQNRRDRQGVTLHWKDTKKPKQKPSNSSATEGSVATMQAELASPKKSNSDSDTDSTSTELCDEPDRLSDVDSEDLTSASESYVPGTDEEKSSRVDGSPIPEKALDRPVHEEKTEPINAESSRDSKITEESLGDISIAKITDQIRRLSAEDDNNSMVPQKFSTQSKESPDEQSTELEKKKSSPDLAVDCTTPDSNLVKKSLALNEYDYLSFSGSTIGSKDDEVLVHERYRPKQTTDEIADVPRDEVTTIKTDQIEDKASTTIKQDSLNVYSNYSPSLERYDKTDVSTLNKKYDEIKDTSILDKRFDEIMDKSILDKKYDELADTSISDKKFDKIMDKSTLNEKYDEIADTAILDKKFDKITDKSTLDKKYDKIADTSSILDIKFDKITDKSTLDKKYDKIADTSILENIKYDKITDKSILDKKYDKIADTSTLDKKYDRIADKSTLEKKYDQIVNKSTLDLGFENEIKSDLYTASFDFSNRVSLDLKSYETSKVGSLISDTSDIVNTERTLYGMTYVGHLPISPVTVDQKLSRATPTIHATHDTTALTSETPKTLDTTSLEKTPYSDRMQTTQTKIYSNLAKSPKTPESNKSFSSGETMGPDSKPSSLSVSPRTPIRSDSRDFYMDKSARSSVSSDSKTLVLRSVDSDSANKSDPKKMYEMSNSTTPISVDSLKNKSEASPKLIVSSSSESCSPSKFKSSERSFSSDLQSPISANSIKYTSNFNRRGQDDVSGSPMDLSSATSPFYPISNPNQKTPTSPYGVSRRRSSLDSSETSPEQKSTSSRESSKFLGYQSKFDSTLKTSDAKDPDGVARKGDTFVRPEFNARKDESGVNLTERRNEVGDAKYYQTTSTNYYGNDKDAFDDGGEDPVSEKDVVPSLPQEKLDKRYLNYRYRDRSKLLERSSSSLDSRRYADMKSSSSTDEFTTSIAQKRSSDILEDIKHLEAKANDGSSDSGMLTKKSSYIWEDMKNLEARRQDTFSDSARNFSKHRLEIPDINITGEGRKSYVVHPKINIDENSDSILKTMACGKADDTDDGRESKLGVWTKVKPRKKSDNGRRNSDRALKIIQENSAILQKILACQAKKRLPDLEEISKEITISPINEEISKIFSPILEKMGLNEHEINEELARINFKDFDNMTATSVSEFDAKINEELSKLSLIDETEQMDHFDVDEVISHEYLDSREAQIDRKINEELSKLLANYDDHSPASMVSLDKGSSSQNISEIEGLDLSSISTNVFSYKSSNDSIDARSDLGSAPEPSIPVDKFPKYTENVLPYAVSKYQVDDSSPKSDIDIYRELEKLDKISSAQVLPDPTLELPQKELSSITYVPDTSPFKDVPPLRYTSNPIQYDASPLKTSYDLYKTFDFKSKLSPKHVSTNPFATATYEKPAMETAFEYINHKSEIPINTYDLHLNSPMITKESLEFRVRYDDESGREVSGGDYMSLQPESRSIATPNKSPYFSNGNTEPLTPTKYISKDERIMDTAGTSYLDYPSESSELLRRKYDALSPKEYTHAKSTDYDRHLGTLPPIEPGAETGSYLPTRHRDYHPLSPNRQFPEHFSSAINHHYAAKLSPGLSDESKRPVSHPEFPGKINVGKYSELSERGSSGYKKSSLSLGNIGHSSKSADNNYNTVTSPKTQFSPFPVRNAPRKPKELTLKLGLYLPKSSDIGQLKRS</sequence>
<feature type="region of interest" description="Disordered" evidence="2">
    <location>
        <begin position="1497"/>
        <end position="1516"/>
    </location>
</feature>
<feature type="region of interest" description="Disordered" evidence="2">
    <location>
        <begin position="1234"/>
        <end position="1486"/>
    </location>
</feature>
<evidence type="ECO:0000256" key="2">
    <source>
        <dbReference type="SAM" id="MobiDB-lite"/>
    </source>
</evidence>
<feature type="compositionally biased region" description="Polar residues" evidence="2">
    <location>
        <begin position="1405"/>
        <end position="1423"/>
    </location>
</feature>
<evidence type="ECO:0000259" key="3">
    <source>
        <dbReference type="PROSITE" id="PS50086"/>
    </source>
</evidence>
<feature type="compositionally biased region" description="Basic and acidic residues" evidence="2">
    <location>
        <begin position="1501"/>
        <end position="1516"/>
    </location>
</feature>
<feature type="compositionally biased region" description="Polar residues" evidence="2">
    <location>
        <begin position="689"/>
        <end position="701"/>
    </location>
</feature>
<feature type="region of interest" description="Disordered" evidence="2">
    <location>
        <begin position="2320"/>
        <end position="2348"/>
    </location>
</feature>
<evidence type="ECO:0000313" key="4">
    <source>
        <dbReference type="EMBL" id="KAK9303472.1"/>
    </source>
</evidence>
<dbReference type="PROSITE" id="PS50086">
    <property type="entry name" value="TBC_RABGAP"/>
    <property type="match status" value="1"/>
</dbReference>
<feature type="compositionally biased region" description="Polar residues" evidence="2">
    <location>
        <begin position="2143"/>
        <end position="2166"/>
    </location>
</feature>
<dbReference type="PANTHER" id="PTHR13399:SF2">
    <property type="entry name" value="TRANSLOCON-ASSOCIATED PROTEIN SUBUNIT GAMMA"/>
    <property type="match status" value="1"/>
</dbReference>
<feature type="compositionally biased region" description="Basic and acidic residues" evidence="2">
    <location>
        <begin position="801"/>
        <end position="827"/>
    </location>
</feature>
<name>A0AAW1A0B7_9HYME</name>
<dbReference type="Proteomes" id="UP001432146">
    <property type="component" value="Unassembled WGS sequence"/>
</dbReference>
<feature type="compositionally biased region" description="Polar residues" evidence="2">
    <location>
        <begin position="1266"/>
        <end position="1295"/>
    </location>
</feature>
<gene>
    <name evidence="4" type="ORF">QLX08_004873</name>
</gene>
<dbReference type="InterPro" id="IPR035969">
    <property type="entry name" value="Rab-GAP_TBC_sf"/>
</dbReference>
<dbReference type="Gene3D" id="1.10.472.80">
    <property type="entry name" value="Ypt/Rab-GAP domain of gyp1p, domain 3"/>
    <property type="match status" value="1"/>
</dbReference>
<protein>
    <recommendedName>
        <fullName evidence="1">TBC1 domain family member 30</fullName>
    </recommendedName>
</protein>
<feature type="compositionally biased region" description="Basic and acidic residues" evidence="2">
    <location>
        <begin position="702"/>
        <end position="718"/>
    </location>
</feature>
<feature type="compositionally biased region" description="Polar residues" evidence="2">
    <location>
        <begin position="852"/>
        <end position="864"/>
    </location>
</feature>
<comment type="caution">
    <text evidence="4">The sequence shown here is derived from an EMBL/GenBank/DDBJ whole genome shotgun (WGS) entry which is preliminary data.</text>
</comment>
<feature type="compositionally biased region" description="Polar residues" evidence="2">
    <location>
        <begin position="1467"/>
        <end position="1482"/>
    </location>
</feature>
<evidence type="ECO:0000313" key="5">
    <source>
        <dbReference type="Proteomes" id="UP001432146"/>
    </source>
</evidence>
<dbReference type="InterPro" id="IPR032738">
    <property type="entry name" value="Tbc1d30_C"/>
</dbReference>
<feature type="compositionally biased region" description="Polar residues" evidence="2">
    <location>
        <begin position="1435"/>
        <end position="1458"/>
    </location>
</feature>
<dbReference type="GO" id="GO:0005783">
    <property type="term" value="C:endoplasmic reticulum"/>
    <property type="evidence" value="ECO:0007669"/>
    <property type="project" value="TreeGrafter"/>
</dbReference>
<feature type="region of interest" description="Disordered" evidence="2">
    <location>
        <begin position="116"/>
        <end position="142"/>
    </location>
</feature>
<reference evidence="4 5" key="1">
    <citation type="submission" date="2024-05" db="EMBL/GenBank/DDBJ databases">
        <title>The nuclear and mitochondrial genome assemblies of Tetragonisca angustula (Apidae: Meliponini), a tiny yet remarkable pollinator in the Neotropics.</title>
        <authorList>
            <person name="Ferrari R."/>
            <person name="Ricardo P.C."/>
            <person name="Dias F.C."/>
            <person name="Araujo N.S."/>
            <person name="Soares D.O."/>
            <person name="Zhou Q.-S."/>
            <person name="Zhu C.-D."/>
            <person name="Coutinho L."/>
            <person name="Airas M.C."/>
            <person name="Batista T.M."/>
        </authorList>
    </citation>
    <scope>NUCLEOTIDE SEQUENCE [LARGE SCALE GENOMIC DNA]</scope>
    <source>
        <strain evidence="4">ASF017062</strain>
        <tissue evidence="4">Abdomen</tissue>
    </source>
</reference>
<organism evidence="4 5">
    <name type="scientific">Tetragonisca angustula</name>
    <dbReference type="NCBI Taxonomy" id="166442"/>
    <lineage>
        <taxon>Eukaryota</taxon>
        <taxon>Metazoa</taxon>
        <taxon>Ecdysozoa</taxon>
        <taxon>Arthropoda</taxon>
        <taxon>Hexapoda</taxon>
        <taxon>Insecta</taxon>
        <taxon>Pterygota</taxon>
        <taxon>Neoptera</taxon>
        <taxon>Endopterygota</taxon>
        <taxon>Hymenoptera</taxon>
        <taxon>Apocrita</taxon>
        <taxon>Aculeata</taxon>
        <taxon>Apoidea</taxon>
        <taxon>Anthophila</taxon>
        <taxon>Apidae</taxon>
        <taxon>Tetragonisca</taxon>
    </lineage>
</organism>
<dbReference type="PANTHER" id="PTHR13399">
    <property type="entry name" value="TRANSLOCON-ASSOCIATED PROTEIN TRAP , GAMMA SUBUNIT"/>
    <property type="match status" value="1"/>
</dbReference>
<proteinExistence type="predicted"/>
<feature type="region of interest" description="Disordered" evidence="2">
    <location>
        <begin position="1548"/>
        <end position="1579"/>
    </location>
</feature>
<dbReference type="Gene3D" id="1.10.8.270">
    <property type="entry name" value="putative rabgap domain of human tbc1 domain family member 14 like domains"/>
    <property type="match status" value="1"/>
</dbReference>
<feature type="compositionally biased region" description="Polar residues" evidence="2">
    <location>
        <begin position="1241"/>
        <end position="1259"/>
    </location>
</feature>
<dbReference type="FunFam" id="1.10.472.80:FF:000011">
    <property type="entry name" value="TBC1 domain family member 30"/>
    <property type="match status" value="1"/>
</dbReference>
<feature type="compositionally biased region" description="Polar residues" evidence="2">
    <location>
        <begin position="722"/>
        <end position="735"/>
    </location>
</feature>
<feature type="compositionally biased region" description="Low complexity" evidence="2">
    <location>
        <begin position="1384"/>
        <end position="1404"/>
    </location>
</feature>
<evidence type="ECO:0000256" key="1">
    <source>
        <dbReference type="ARBA" id="ARBA00067508"/>
    </source>
</evidence>
<feature type="region of interest" description="Disordered" evidence="2">
    <location>
        <begin position="678"/>
        <end position="883"/>
    </location>
</feature>
<feature type="compositionally biased region" description="Basic and acidic residues" evidence="2">
    <location>
        <begin position="1343"/>
        <end position="1357"/>
    </location>
</feature>
<dbReference type="Pfam" id="PF00566">
    <property type="entry name" value="RabGAP-TBC"/>
    <property type="match status" value="1"/>
</dbReference>
<feature type="compositionally biased region" description="Polar residues" evidence="2">
    <location>
        <begin position="2320"/>
        <end position="2338"/>
    </location>
</feature>
<dbReference type="EMBL" id="JAWNGG020000078">
    <property type="protein sequence ID" value="KAK9303472.1"/>
    <property type="molecule type" value="Genomic_DNA"/>
</dbReference>
<dbReference type="FunFam" id="1.10.8.270:FF:000009">
    <property type="entry name" value="TBC1 domain family member 30"/>
    <property type="match status" value="1"/>
</dbReference>
<feature type="compositionally biased region" description="Basic and acidic residues" evidence="2">
    <location>
        <begin position="1314"/>
        <end position="1327"/>
    </location>
</feature>
<dbReference type="InterPro" id="IPR000195">
    <property type="entry name" value="Rab-GAP-TBC_dom"/>
</dbReference>
<dbReference type="Pfam" id="PF15733">
    <property type="entry name" value="DUF4682"/>
    <property type="match status" value="1"/>
</dbReference>
<dbReference type="SUPFAM" id="SSF47923">
    <property type="entry name" value="Ypt/Rab-GAP domain of gyp1p"/>
    <property type="match status" value="2"/>
</dbReference>
<feature type="compositionally biased region" description="Polar residues" evidence="2">
    <location>
        <begin position="1614"/>
        <end position="1623"/>
    </location>
</feature>
<feature type="domain" description="Rab-GAP TBC" evidence="3">
    <location>
        <begin position="283"/>
        <end position="492"/>
    </location>
</feature>
<keyword evidence="5" id="KW-1185">Reference proteome</keyword>
<accession>A0AAW1A0B7</accession>
<feature type="region of interest" description="Disordered" evidence="2">
    <location>
        <begin position="2133"/>
        <end position="2166"/>
    </location>
</feature>
<feature type="region of interest" description="Disordered" evidence="2">
    <location>
        <begin position="160"/>
        <end position="179"/>
    </location>
</feature>